<comment type="caution">
    <text evidence="1">The sequence shown here is derived from an EMBL/GenBank/DDBJ whole genome shotgun (WGS) entry which is preliminary data.</text>
</comment>
<reference evidence="1 2" key="1">
    <citation type="submission" date="2019-05" db="EMBL/GenBank/DDBJ databases">
        <title>Draft genome sequence of Nonomuraea turkmeniaca DSM 43926.</title>
        <authorList>
            <person name="Saricaoglu S."/>
            <person name="Isik K."/>
        </authorList>
    </citation>
    <scope>NUCLEOTIDE SEQUENCE [LARGE SCALE GENOMIC DNA]</scope>
    <source>
        <strain evidence="1 2">DSM 43926</strain>
    </source>
</reference>
<dbReference type="OrthoDB" id="3428544at2"/>
<evidence type="ECO:0000313" key="1">
    <source>
        <dbReference type="EMBL" id="TMR11046.1"/>
    </source>
</evidence>
<dbReference type="RefSeq" id="WP_138671295.1">
    <property type="nucleotide sequence ID" value="NZ_VCKY01000168.1"/>
</dbReference>
<organism evidence="1 2">
    <name type="scientific">Nonomuraea turkmeniaca</name>
    <dbReference type="NCBI Taxonomy" id="103838"/>
    <lineage>
        <taxon>Bacteria</taxon>
        <taxon>Bacillati</taxon>
        <taxon>Actinomycetota</taxon>
        <taxon>Actinomycetes</taxon>
        <taxon>Streptosporangiales</taxon>
        <taxon>Streptosporangiaceae</taxon>
        <taxon>Nonomuraea</taxon>
    </lineage>
</organism>
<dbReference type="AlphaFoldDB" id="A0A5S4F4H3"/>
<dbReference type="Proteomes" id="UP000309128">
    <property type="component" value="Unassembled WGS sequence"/>
</dbReference>
<protein>
    <submittedName>
        <fullName evidence="1">Uncharacterized protein</fullName>
    </submittedName>
</protein>
<gene>
    <name evidence="1" type="ORF">ETD86_37000</name>
</gene>
<name>A0A5S4F4H3_9ACTN</name>
<accession>A0A5S4F4H3</accession>
<dbReference type="EMBL" id="VCKY01000168">
    <property type="protein sequence ID" value="TMR11046.1"/>
    <property type="molecule type" value="Genomic_DNA"/>
</dbReference>
<proteinExistence type="predicted"/>
<keyword evidence="2" id="KW-1185">Reference proteome</keyword>
<evidence type="ECO:0000313" key="2">
    <source>
        <dbReference type="Proteomes" id="UP000309128"/>
    </source>
</evidence>
<sequence length="122" mass="13198">MTERKIVNLTPHPIRIYHPNTPDRIVDISTGMLCLIPTSGTVARLATIDLGTWYTIDGIPIEGVEYGHAHDLPLKQDGVHYVVSLALALGQQGRDDLLVPYSEVRNGDGTVVGCRVLAKVAG</sequence>